<evidence type="ECO:0000313" key="4">
    <source>
        <dbReference type="Proteomes" id="UP000277424"/>
    </source>
</evidence>
<sequence length="176" mass="18156">MHRSLIETVMGAVVLVVAGLFVVFAFSAADLRAVGGYTVTASFEQTTGLNVGSDVRISGIKVGSVVSQQLDPETYLARITLSIDTAVKLPRDTIAKVASEGLLGGSYMQLIPGGDDQMIEAGGRIAYTQSSVDLMDLLGRFVFTAAESQGSNQSGGDQSGGNQSGGNTPVPTAPLK</sequence>
<dbReference type="Pfam" id="PF02470">
    <property type="entry name" value="MlaD"/>
    <property type="match status" value="1"/>
</dbReference>
<reference evidence="3 4" key="1">
    <citation type="submission" date="2018-10" db="EMBL/GenBank/DDBJ databases">
        <title>Comparative analysis of microorganisms from saline springs in Andes Mountain Range, Colombia.</title>
        <authorList>
            <person name="Rubin E."/>
        </authorList>
    </citation>
    <scope>NUCLEOTIDE SEQUENCE [LARGE SCALE GENOMIC DNA]</scope>
    <source>
        <strain evidence="3 4">USBA 36</strain>
    </source>
</reference>
<dbReference type="NCBIfam" id="TIGR04430">
    <property type="entry name" value="OM_asym_MlaD"/>
    <property type="match status" value="1"/>
</dbReference>
<dbReference type="GO" id="GO:0005543">
    <property type="term" value="F:phospholipid binding"/>
    <property type="evidence" value="ECO:0007669"/>
    <property type="project" value="TreeGrafter"/>
</dbReference>
<dbReference type="InterPro" id="IPR003399">
    <property type="entry name" value="Mce/MlaD"/>
</dbReference>
<dbReference type="EMBL" id="RBIG01000001">
    <property type="protein sequence ID" value="RKQ73772.1"/>
    <property type="molecule type" value="Genomic_DNA"/>
</dbReference>
<evidence type="ECO:0000259" key="2">
    <source>
        <dbReference type="Pfam" id="PF02470"/>
    </source>
</evidence>
<name>A0A420WSH4_9PROT</name>
<dbReference type="InterPro" id="IPR052336">
    <property type="entry name" value="MlaD_Phospholipid_Transporter"/>
</dbReference>
<comment type="caution">
    <text evidence="3">The sequence shown here is derived from an EMBL/GenBank/DDBJ whole genome shotgun (WGS) entry which is preliminary data.</text>
</comment>
<protein>
    <submittedName>
        <fullName evidence="3">Phospholipid/cholesterol/gamma-HCH transport system substrate-binding protein</fullName>
    </submittedName>
</protein>
<feature type="domain" description="Mce/MlaD" evidence="2">
    <location>
        <begin position="36"/>
        <end position="113"/>
    </location>
</feature>
<evidence type="ECO:0000256" key="1">
    <source>
        <dbReference type="SAM" id="MobiDB-lite"/>
    </source>
</evidence>
<feature type="region of interest" description="Disordered" evidence="1">
    <location>
        <begin position="148"/>
        <end position="176"/>
    </location>
</feature>
<dbReference type="PANTHER" id="PTHR33371:SF4">
    <property type="entry name" value="INTERMEMBRANE PHOSPHOLIPID TRANSPORT SYSTEM BINDING PROTEIN MLAD"/>
    <property type="match status" value="1"/>
</dbReference>
<dbReference type="RefSeq" id="WP_121218820.1">
    <property type="nucleotide sequence ID" value="NZ_RBIG01000001.1"/>
</dbReference>
<gene>
    <name evidence="3" type="ORF">BCL74_1563</name>
</gene>
<dbReference type="PANTHER" id="PTHR33371">
    <property type="entry name" value="INTERMEMBRANE PHOSPHOLIPID TRANSPORT SYSTEM BINDING PROTEIN MLAD-RELATED"/>
    <property type="match status" value="1"/>
</dbReference>
<evidence type="ECO:0000313" key="3">
    <source>
        <dbReference type="EMBL" id="RKQ73772.1"/>
    </source>
</evidence>
<dbReference type="OrthoDB" id="7164001at2"/>
<proteinExistence type="predicted"/>
<dbReference type="Proteomes" id="UP000277424">
    <property type="component" value="Unassembled WGS sequence"/>
</dbReference>
<dbReference type="AlphaFoldDB" id="A0A420WSH4"/>
<accession>A0A420WSH4</accession>
<organism evidence="3 4">
    <name type="scientific">Oceanibaculum indicum</name>
    <dbReference type="NCBI Taxonomy" id="526216"/>
    <lineage>
        <taxon>Bacteria</taxon>
        <taxon>Pseudomonadati</taxon>
        <taxon>Pseudomonadota</taxon>
        <taxon>Alphaproteobacteria</taxon>
        <taxon>Rhodospirillales</taxon>
        <taxon>Oceanibaculaceae</taxon>
        <taxon>Oceanibaculum</taxon>
    </lineage>
</organism>
<dbReference type="InterPro" id="IPR030970">
    <property type="entry name" value="ABC_MlaD"/>
</dbReference>
<dbReference type="GO" id="GO:0005548">
    <property type="term" value="F:phospholipid transporter activity"/>
    <property type="evidence" value="ECO:0007669"/>
    <property type="project" value="TreeGrafter"/>
</dbReference>